<feature type="region of interest" description="Disordered" evidence="1">
    <location>
        <begin position="23"/>
        <end position="120"/>
    </location>
</feature>
<organism evidence="2 3">
    <name type="scientific">Elysia crispata</name>
    <name type="common">lettuce slug</name>
    <dbReference type="NCBI Taxonomy" id="231223"/>
    <lineage>
        <taxon>Eukaryota</taxon>
        <taxon>Metazoa</taxon>
        <taxon>Spiralia</taxon>
        <taxon>Lophotrochozoa</taxon>
        <taxon>Mollusca</taxon>
        <taxon>Gastropoda</taxon>
        <taxon>Heterobranchia</taxon>
        <taxon>Euthyneura</taxon>
        <taxon>Panpulmonata</taxon>
        <taxon>Sacoglossa</taxon>
        <taxon>Placobranchoidea</taxon>
        <taxon>Plakobranchidae</taxon>
        <taxon>Elysia</taxon>
    </lineage>
</organism>
<feature type="region of interest" description="Disordered" evidence="1">
    <location>
        <begin position="179"/>
        <end position="206"/>
    </location>
</feature>
<evidence type="ECO:0000313" key="3">
    <source>
        <dbReference type="Proteomes" id="UP001283361"/>
    </source>
</evidence>
<gene>
    <name evidence="2" type="ORF">RRG08_051769</name>
</gene>
<feature type="compositionally biased region" description="Basic residues" evidence="1">
    <location>
        <begin position="34"/>
        <end position="48"/>
    </location>
</feature>
<protein>
    <submittedName>
        <fullName evidence="2">Uncharacterized protein</fullName>
    </submittedName>
</protein>
<name>A0AAE1EC26_9GAST</name>
<comment type="caution">
    <text evidence="2">The sequence shown here is derived from an EMBL/GenBank/DDBJ whole genome shotgun (WGS) entry which is preliminary data.</text>
</comment>
<accession>A0AAE1EC26</accession>
<feature type="compositionally biased region" description="Basic and acidic residues" evidence="1">
    <location>
        <begin position="105"/>
        <end position="117"/>
    </location>
</feature>
<feature type="compositionally biased region" description="Basic residues" evidence="1">
    <location>
        <begin position="56"/>
        <end position="66"/>
    </location>
</feature>
<dbReference type="AlphaFoldDB" id="A0AAE1EC26"/>
<sequence>MSTTTLGPTSDDLDVLGMGKVLEAPAVGKGERVRTKHPGANKGRKGTGKKGERNRGPGRRGKAKGKVGRDRDKLEKDLGAFQFESVADDVLSSNDPTDGDGAGDGSDREDLSKHSNEEEAVLEVVVGDSKVDAAAATSPSGLHNKSSSRVGLAYNLTTPGIDKAGSDLCEGEKEKENRLFKSTGNGTRHPEYGVDSGGQARDDQDDNDLTRQMKSAYKGVGTRLLPVQEGSGLTLVRSSKKPVQSKRFLIVSNCTKSGQGRAKQVMHKPHSIGNAGTRIRDATSLHLLGQTFTPRSHLHVSEKKLN</sequence>
<dbReference type="Proteomes" id="UP001283361">
    <property type="component" value="Unassembled WGS sequence"/>
</dbReference>
<evidence type="ECO:0000313" key="2">
    <source>
        <dbReference type="EMBL" id="KAK3800488.1"/>
    </source>
</evidence>
<evidence type="ECO:0000256" key="1">
    <source>
        <dbReference type="SAM" id="MobiDB-lite"/>
    </source>
</evidence>
<keyword evidence="3" id="KW-1185">Reference proteome</keyword>
<dbReference type="EMBL" id="JAWDGP010000454">
    <property type="protein sequence ID" value="KAK3800488.1"/>
    <property type="molecule type" value="Genomic_DNA"/>
</dbReference>
<proteinExistence type="predicted"/>
<reference evidence="2" key="1">
    <citation type="journal article" date="2023" name="G3 (Bethesda)">
        <title>A reference genome for the long-term kleptoplast-retaining sea slug Elysia crispata morphotype clarki.</title>
        <authorList>
            <person name="Eastman K.E."/>
            <person name="Pendleton A.L."/>
            <person name="Shaikh M.A."/>
            <person name="Suttiyut T."/>
            <person name="Ogas R."/>
            <person name="Tomko P."/>
            <person name="Gavelis G."/>
            <person name="Widhalm J.R."/>
            <person name="Wisecaver J.H."/>
        </authorList>
    </citation>
    <scope>NUCLEOTIDE SEQUENCE</scope>
    <source>
        <strain evidence="2">ECLA1</strain>
    </source>
</reference>
<feature type="compositionally biased region" description="Basic and acidic residues" evidence="1">
    <location>
        <begin position="67"/>
        <end position="78"/>
    </location>
</feature>